<keyword evidence="9" id="KW-0539">Nucleus</keyword>
<dbReference type="OrthoDB" id="10051617at2759"/>
<evidence type="ECO:0000256" key="11">
    <source>
        <dbReference type="SAM" id="MobiDB-lite"/>
    </source>
</evidence>
<dbReference type="GO" id="GO:0032798">
    <property type="term" value="C:Swi5-Sfr1 complex"/>
    <property type="evidence" value="ECO:0007669"/>
    <property type="project" value="InterPro"/>
</dbReference>
<dbReference type="PANTHER" id="PTHR28643">
    <property type="entry name" value="SWI5-DEPENDENT RECOMBINATION DNA REPAIR PROTEIN 1 HOMOLOG"/>
    <property type="match status" value="1"/>
</dbReference>
<keyword evidence="13" id="KW-1185">Reference proteome</keyword>
<dbReference type="Pfam" id="PF10376">
    <property type="entry name" value="Mei5"/>
    <property type="match status" value="1"/>
</dbReference>
<protein>
    <recommendedName>
        <fullName evidence="3">Swi5-dependent recombination DNA repair protein 1 homolog</fullName>
    </recommendedName>
    <alternativeName>
        <fullName evidence="10">Meiosis protein 5 homolog</fullName>
    </alternativeName>
</protein>
<keyword evidence="5" id="KW-0805">Transcription regulation</keyword>
<dbReference type="EMBL" id="BLKM01002316">
    <property type="protein sequence ID" value="GFG40594.1"/>
    <property type="molecule type" value="Genomic_DNA"/>
</dbReference>
<dbReference type="InterPro" id="IPR042429">
    <property type="entry name" value="SFR1"/>
</dbReference>
<evidence type="ECO:0000256" key="7">
    <source>
        <dbReference type="ARBA" id="ARBA00023163"/>
    </source>
</evidence>
<feature type="compositionally biased region" description="Polar residues" evidence="11">
    <location>
        <begin position="166"/>
        <end position="177"/>
    </location>
</feature>
<dbReference type="Proteomes" id="UP000502823">
    <property type="component" value="Unassembled WGS sequence"/>
</dbReference>
<feature type="region of interest" description="Disordered" evidence="11">
    <location>
        <begin position="68"/>
        <end position="87"/>
    </location>
</feature>
<keyword evidence="8" id="KW-0234">DNA repair</keyword>
<evidence type="ECO:0000256" key="4">
    <source>
        <dbReference type="ARBA" id="ARBA00022763"/>
    </source>
</evidence>
<dbReference type="GO" id="GO:0000724">
    <property type="term" value="P:double-strand break repair via homologous recombination"/>
    <property type="evidence" value="ECO:0007669"/>
    <property type="project" value="InterPro"/>
</dbReference>
<evidence type="ECO:0000313" key="13">
    <source>
        <dbReference type="Proteomes" id="UP000502823"/>
    </source>
</evidence>
<evidence type="ECO:0000256" key="10">
    <source>
        <dbReference type="ARBA" id="ARBA00033234"/>
    </source>
</evidence>
<gene>
    <name evidence="12" type="ORF">Cfor_06631</name>
</gene>
<sequence length="392" mass="44064">MSAQRSSNLSLNRTKLELNSPAAQEDAVELSVPQTHSPFCVSNRTVLDICSHTKQHSKGLLTPCRQVGLSRKSPRNSVSSSSIDLNHSTPRSLSFVPSVRNSKGLGKFNVNVFDKYTPEEETSEVLGKRINLENINLKAKQCKYELEEELIHDKHDKGTKKKKTGNFNNKGQQNSTDVLSHTVSNIQSNLNDERNMMCPESGGGEMSTEKTNMGNLINAQKCSVDTIACEDLGFTVSDTNSVIISKSTNGGKAIKANQVKNWVTPTEQCHVHTLFHKDSDFLSNSRNEDSITNYDNMIEYSEQNFKILKQQITVKEEEVKRLKLILLYKKKHDVNELAIEIARWKEGCQEALRRLHKASILQGYQVNMTRLLEMFGIPPEVVGFNADTDDFD</sequence>
<name>A0A6L2Q868_COPFO</name>
<comment type="caution">
    <text evidence="12">The sequence shown here is derived from an EMBL/GenBank/DDBJ whole genome shotgun (WGS) entry which is preliminary data.</text>
</comment>
<keyword evidence="7" id="KW-0804">Transcription</keyword>
<evidence type="ECO:0000313" key="12">
    <source>
        <dbReference type="EMBL" id="GFG40594.1"/>
    </source>
</evidence>
<evidence type="ECO:0000256" key="6">
    <source>
        <dbReference type="ARBA" id="ARBA00023054"/>
    </source>
</evidence>
<organism evidence="12 13">
    <name type="scientific">Coptotermes formosanus</name>
    <name type="common">Formosan subterranean termite</name>
    <dbReference type="NCBI Taxonomy" id="36987"/>
    <lineage>
        <taxon>Eukaryota</taxon>
        <taxon>Metazoa</taxon>
        <taxon>Ecdysozoa</taxon>
        <taxon>Arthropoda</taxon>
        <taxon>Hexapoda</taxon>
        <taxon>Insecta</taxon>
        <taxon>Pterygota</taxon>
        <taxon>Neoptera</taxon>
        <taxon>Polyneoptera</taxon>
        <taxon>Dictyoptera</taxon>
        <taxon>Blattodea</taxon>
        <taxon>Blattoidea</taxon>
        <taxon>Termitoidae</taxon>
        <taxon>Rhinotermitidae</taxon>
        <taxon>Coptotermes</taxon>
    </lineage>
</organism>
<comment type="subcellular location">
    <subcellularLocation>
        <location evidence="1">Nucleus</location>
    </subcellularLocation>
</comment>
<reference evidence="13" key="1">
    <citation type="submission" date="2020-01" db="EMBL/GenBank/DDBJ databases">
        <title>Draft genome sequence of the Termite Coptotermes fromosanus.</title>
        <authorList>
            <person name="Itakura S."/>
            <person name="Yosikawa Y."/>
            <person name="Umezawa K."/>
        </authorList>
    </citation>
    <scope>NUCLEOTIDE SEQUENCE [LARGE SCALE GENOMIC DNA]</scope>
</reference>
<feature type="compositionally biased region" description="Polar residues" evidence="11">
    <location>
        <begin position="1"/>
        <end position="13"/>
    </location>
</feature>
<evidence type="ECO:0000256" key="8">
    <source>
        <dbReference type="ARBA" id="ARBA00023204"/>
    </source>
</evidence>
<feature type="region of interest" description="Disordered" evidence="11">
    <location>
        <begin position="1"/>
        <end position="20"/>
    </location>
</feature>
<dbReference type="PANTHER" id="PTHR28643:SF1">
    <property type="entry name" value="SWI5-DEPENDENT RECOMBINATION DNA REPAIR PROTEIN 1 HOMOLOG"/>
    <property type="match status" value="1"/>
</dbReference>
<proteinExistence type="inferred from homology"/>
<evidence type="ECO:0000256" key="9">
    <source>
        <dbReference type="ARBA" id="ARBA00023242"/>
    </source>
</evidence>
<accession>A0A6L2Q868</accession>
<dbReference type="AlphaFoldDB" id="A0A6L2Q868"/>
<keyword evidence="6" id="KW-0175">Coiled coil</keyword>
<evidence type="ECO:0000256" key="1">
    <source>
        <dbReference type="ARBA" id="ARBA00004123"/>
    </source>
</evidence>
<keyword evidence="4" id="KW-0227">DNA damage</keyword>
<feature type="region of interest" description="Disordered" evidence="11">
    <location>
        <begin position="155"/>
        <end position="177"/>
    </location>
</feature>
<evidence type="ECO:0000256" key="3">
    <source>
        <dbReference type="ARBA" id="ARBA00014688"/>
    </source>
</evidence>
<comment type="similarity">
    <text evidence="2">Belongs to the SFR1/MEI5 family.</text>
</comment>
<dbReference type="GO" id="GO:0003713">
    <property type="term" value="F:transcription coactivator activity"/>
    <property type="evidence" value="ECO:0007669"/>
    <property type="project" value="InterPro"/>
</dbReference>
<evidence type="ECO:0000256" key="2">
    <source>
        <dbReference type="ARBA" id="ARBA00008729"/>
    </source>
</evidence>
<dbReference type="InterPro" id="IPR018468">
    <property type="entry name" value="SFR1/Mei5"/>
</dbReference>
<evidence type="ECO:0000256" key="5">
    <source>
        <dbReference type="ARBA" id="ARBA00023015"/>
    </source>
</evidence>
<dbReference type="InParanoid" id="A0A6L2Q868"/>